<reference evidence="5" key="1">
    <citation type="submission" date="2025-08" db="UniProtKB">
        <authorList>
            <consortium name="Ensembl"/>
        </authorList>
    </citation>
    <scope>IDENTIFICATION</scope>
</reference>
<keyword evidence="2" id="KW-0143">Chaperone</keyword>
<dbReference type="GO" id="GO:0044183">
    <property type="term" value="F:protein folding chaperone"/>
    <property type="evidence" value="ECO:0007669"/>
    <property type="project" value="TreeGrafter"/>
</dbReference>
<dbReference type="GeneTree" id="ENSGT01120000277890"/>
<dbReference type="Proteomes" id="UP000694557">
    <property type="component" value="Unassembled WGS sequence"/>
</dbReference>
<comment type="function">
    <text evidence="3">Binds specifically to cytosolic chaperonin (c-CPN) and transfers target proteins to it. Binds to nascent polypeptide chain and promotes folding in an environment in which there are many competing pathways for nonnative proteins.</text>
</comment>
<proteinExistence type="predicted"/>
<comment type="subunit">
    <text evidence="1">Heterohexamer of two PFD-alpha type and four PFD-beta type subunits.</text>
</comment>
<dbReference type="PANTHER" id="PTHR20903:SF0">
    <property type="entry name" value="PREFOLDIN SUBUNIT 1"/>
    <property type="match status" value="1"/>
</dbReference>
<feature type="region of interest" description="Disordered" evidence="4">
    <location>
        <begin position="1"/>
        <end position="23"/>
    </location>
</feature>
<name>A0A8C7HG96_ONCKI</name>
<evidence type="ECO:0000256" key="1">
    <source>
        <dbReference type="ARBA" id="ARBA00011695"/>
    </source>
</evidence>
<reference evidence="5" key="2">
    <citation type="submission" date="2025-09" db="UniProtKB">
        <authorList>
            <consortium name="Ensembl"/>
        </authorList>
    </citation>
    <scope>IDENTIFICATION</scope>
</reference>
<sequence>MGAPQPHAFAELQSREKRNGTQQKVKLADLQIDPLTGMKKHANLTRAEIKTLPDNNTHMYEGGCV</sequence>
<organism evidence="5 6">
    <name type="scientific">Oncorhynchus kisutch</name>
    <name type="common">Coho salmon</name>
    <name type="synonym">Salmo kisutch</name>
    <dbReference type="NCBI Taxonomy" id="8019"/>
    <lineage>
        <taxon>Eukaryota</taxon>
        <taxon>Metazoa</taxon>
        <taxon>Chordata</taxon>
        <taxon>Craniata</taxon>
        <taxon>Vertebrata</taxon>
        <taxon>Euteleostomi</taxon>
        <taxon>Actinopterygii</taxon>
        <taxon>Neopterygii</taxon>
        <taxon>Teleostei</taxon>
        <taxon>Protacanthopterygii</taxon>
        <taxon>Salmoniformes</taxon>
        <taxon>Salmonidae</taxon>
        <taxon>Salmoninae</taxon>
        <taxon>Oncorhynchus</taxon>
    </lineage>
</organism>
<evidence type="ECO:0000256" key="4">
    <source>
        <dbReference type="SAM" id="MobiDB-lite"/>
    </source>
</evidence>
<accession>A0A8C7HG96</accession>
<dbReference type="GO" id="GO:0005737">
    <property type="term" value="C:cytoplasm"/>
    <property type="evidence" value="ECO:0007669"/>
    <property type="project" value="TreeGrafter"/>
</dbReference>
<keyword evidence="6" id="KW-1185">Reference proteome</keyword>
<dbReference type="AlphaFoldDB" id="A0A8C7HG96"/>
<dbReference type="PANTHER" id="PTHR20903">
    <property type="entry name" value="PREFOLDIN SUBUNIT 1-RELATED"/>
    <property type="match status" value="1"/>
</dbReference>
<dbReference type="Ensembl" id="ENSOKIT00005061385.1">
    <property type="protein sequence ID" value="ENSOKIP00005057732.1"/>
    <property type="gene ID" value="ENSOKIG00005024779.1"/>
</dbReference>
<evidence type="ECO:0000313" key="6">
    <source>
        <dbReference type="Proteomes" id="UP000694557"/>
    </source>
</evidence>
<evidence type="ECO:0000313" key="5">
    <source>
        <dbReference type="Ensembl" id="ENSOKIP00005057732.1"/>
    </source>
</evidence>
<protein>
    <submittedName>
        <fullName evidence="5">Uncharacterized protein</fullName>
    </submittedName>
</protein>
<evidence type="ECO:0000256" key="2">
    <source>
        <dbReference type="ARBA" id="ARBA00023186"/>
    </source>
</evidence>
<evidence type="ECO:0000256" key="3">
    <source>
        <dbReference type="ARBA" id="ARBA00024667"/>
    </source>
</evidence>
<dbReference type="GO" id="GO:0051082">
    <property type="term" value="F:unfolded protein binding"/>
    <property type="evidence" value="ECO:0007669"/>
    <property type="project" value="TreeGrafter"/>
</dbReference>